<dbReference type="HOGENOM" id="CLU_721675_0_0_1"/>
<evidence type="ECO:0000313" key="3">
    <source>
        <dbReference type="Proteomes" id="UP000015241"/>
    </source>
</evidence>
<evidence type="ECO:0000256" key="1">
    <source>
        <dbReference type="SAM" id="MobiDB-lite"/>
    </source>
</evidence>
<feature type="compositionally biased region" description="Polar residues" evidence="1">
    <location>
        <begin position="201"/>
        <end position="220"/>
    </location>
</feature>
<feature type="compositionally biased region" description="Polar residues" evidence="1">
    <location>
        <begin position="44"/>
        <end position="57"/>
    </location>
</feature>
<gene>
    <name evidence="2" type="ORF">FOMPIDRAFT_1017001</name>
</gene>
<feature type="compositionally biased region" description="Polar residues" evidence="1">
    <location>
        <begin position="136"/>
        <end position="146"/>
    </location>
</feature>
<feature type="region of interest" description="Disordered" evidence="1">
    <location>
        <begin position="193"/>
        <end position="238"/>
    </location>
</feature>
<protein>
    <submittedName>
        <fullName evidence="2">Uncharacterized protein</fullName>
    </submittedName>
</protein>
<dbReference type="EMBL" id="KE504156">
    <property type="protein sequence ID" value="EPS99474.1"/>
    <property type="molecule type" value="Genomic_DNA"/>
</dbReference>
<name>S8FMD9_FOMSC</name>
<keyword evidence="3" id="KW-1185">Reference proteome</keyword>
<dbReference type="Proteomes" id="UP000015241">
    <property type="component" value="Unassembled WGS sequence"/>
</dbReference>
<dbReference type="AlphaFoldDB" id="S8FMD9"/>
<sequence length="383" mass="40187">MAKKTDLQERVKRDCGDPSRFVVWGQQWGNENYAASSRLAVAEGSSSSSFPATPEASSSEHDATPIPTNRGSLEFIDYEHEASPIDESASTGARATHAQPALRHSLPAPFRSPLLPPPTFTAQTSGEATHRDDSPNYAQSMLSPHSQQRDAAAEGYDFTTQTGTGLEVTMHYSTYNPEGTPLLDAGSPSISNGSYPMYSANPPSTVDNAAGEGSSQTNAALPTGTGGLPSLATASPQDVELPPDAMSAEELEDVIADVLANIEYAAARNAQQQNAQAGPGANFGPAVGQQFHAAVPSEPSAPAASQSANLQQPDGLLWAGAPEDDPVLEWLNLPDDFFLTIGAAGAVQAPDVSGNDAFHPWSGSESYTESSQQDDSSVEQKDW</sequence>
<organism evidence="2 3">
    <name type="scientific">Fomitopsis schrenkii</name>
    <name type="common">Brown rot fungus</name>
    <dbReference type="NCBI Taxonomy" id="2126942"/>
    <lineage>
        <taxon>Eukaryota</taxon>
        <taxon>Fungi</taxon>
        <taxon>Dikarya</taxon>
        <taxon>Basidiomycota</taxon>
        <taxon>Agaricomycotina</taxon>
        <taxon>Agaricomycetes</taxon>
        <taxon>Polyporales</taxon>
        <taxon>Fomitopsis</taxon>
    </lineage>
</organism>
<accession>S8FMD9</accession>
<reference evidence="2 3" key="1">
    <citation type="journal article" date="2012" name="Science">
        <title>The Paleozoic origin of enzymatic lignin decomposition reconstructed from 31 fungal genomes.</title>
        <authorList>
            <person name="Floudas D."/>
            <person name="Binder M."/>
            <person name="Riley R."/>
            <person name="Barry K."/>
            <person name="Blanchette R.A."/>
            <person name="Henrissat B."/>
            <person name="Martinez A.T."/>
            <person name="Otillar R."/>
            <person name="Spatafora J.W."/>
            <person name="Yadav J.S."/>
            <person name="Aerts A."/>
            <person name="Benoit I."/>
            <person name="Boyd A."/>
            <person name="Carlson A."/>
            <person name="Copeland A."/>
            <person name="Coutinho P.M."/>
            <person name="de Vries R.P."/>
            <person name="Ferreira P."/>
            <person name="Findley K."/>
            <person name="Foster B."/>
            <person name="Gaskell J."/>
            <person name="Glotzer D."/>
            <person name="Gorecki P."/>
            <person name="Heitman J."/>
            <person name="Hesse C."/>
            <person name="Hori C."/>
            <person name="Igarashi K."/>
            <person name="Jurgens J.A."/>
            <person name="Kallen N."/>
            <person name="Kersten P."/>
            <person name="Kohler A."/>
            <person name="Kuees U."/>
            <person name="Kumar T.K.A."/>
            <person name="Kuo A."/>
            <person name="LaButti K."/>
            <person name="Larrondo L.F."/>
            <person name="Lindquist E."/>
            <person name="Ling A."/>
            <person name="Lombard V."/>
            <person name="Lucas S."/>
            <person name="Lundell T."/>
            <person name="Martin R."/>
            <person name="McLaughlin D.J."/>
            <person name="Morgenstern I."/>
            <person name="Morin E."/>
            <person name="Murat C."/>
            <person name="Nagy L.G."/>
            <person name="Nolan M."/>
            <person name="Ohm R.A."/>
            <person name="Patyshakuliyeva A."/>
            <person name="Rokas A."/>
            <person name="Ruiz-Duenas F.J."/>
            <person name="Sabat G."/>
            <person name="Salamov A."/>
            <person name="Samejima M."/>
            <person name="Schmutz J."/>
            <person name="Slot J.C."/>
            <person name="St John F."/>
            <person name="Stenlid J."/>
            <person name="Sun H."/>
            <person name="Sun S."/>
            <person name="Syed K."/>
            <person name="Tsang A."/>
            <person name="Wiebenga A."/>
            <person name="Young D."/>
            <person name="Pisabarro A."/>
            <person name="Eastwood D.C."/>
            <person name="Martin F."/>
            <person name="Cullen D."/>
            <person name="Grigoriev I.V."/>
            <person name="Hibbett D.S."/>
        </authorList>
    </citation>
    <scope>NUCLEOTIDE SEQUENCE</scope>
    <source>
        <strain evidence="3">FP-58527</strain>
    </source>
</reference>
<evidence type="ECO:0000313" key="2">
    <source>
        <dbReference type="EMBL" id="EPS99474.1"/>
    </source>
</evidence>
<dbReference type="InParanoid" id="S8FMD9"/>
<proteinExistence type="predicted"/>
<feature type="region of interest" description="Disordered" evidence="1">
    <location>
        <begin position="349"/>
        <end position="383"/>
    </location>
</feature>
<feature type="region of interest" description="Disordered" evidence="1">
    <location>
        <begin position="39"/>
        <end position="154"/>
    </location>
</feature>